<sequence length="257" mass="26992">MSNTALITGASGGIGAEFARYHASKKGDLILVARRLDALNALKAELESAHGVTVHIIAQDLGEAGGADALVTAVDALGVSVDILINNAGFGGHGKHIERDLEDEQDMIDLNIKALVTLSHAFGGKMAAQGSGRILQVGSTAGFMPGPLQAVYFATKAFVGSFSQALDQELHSDGVTCTVLAPGYVETEFANRADLGGTDLVKNGTSPQSVAKHGYDAMIAGKLVTVNERQLSILTQWVIPLLPRRTVLKMVEKMQSK</sequence>
<dbReference type="OrthoDB" id="9808814at2"/>
<dbReference type="AlphaFoldDB" id="M9R7H0"/>
<dbReference type="RefSeq" id="WP_015498320.1">
    <property type="nucleotide sequence ID" value="NC_020911.1"/>
</dbReference>
<dbReference type="eggNOG" id="COG0300">
    <property type="taxonomic scope" value="Bacteria"/>
</dbReference>
<comment type="similarity">
    <text evidence="1 3">Belongs to the short-chain dehydrogenases/reductases (SDR) family.</text>
</comment>
<dbReference type="Gene3D" id="3.40.50.720">
    <property type="entry name" value="NAD(P)-binding Rossmann-like Domain"/>
    <property type="match status" value="1"/>
</dbReference>
<name>M9R7H0_9RHOB</name>
<dbReference type="STRING" id="391626.OAN307_c05330"/>
<keyword evidence="5" id="KW-1185">Reference proteome</keyword>
<evidence type="ECO:0000256" key="1">
    <source>
        <dbReference type="ARBA" id="ARBA00006484"/>
    </source>
</evidence>
<dbReference type="PANTHER" id="PTHR42901:SF1">
    <property type="entry name" value="ALCOHOL DEHYDROGENASE"/>
    <property type="match status" value="1"/>
</dbReference>
<dbReference type="SUPFAM" id="SSF51735">
    <property type="entry name" value="NAD(P)-binding Rossmann-fold domains"/>
    <property type="match status" value="1"/>
</dbReference>
<dbReference type="Proteomes" id="UP000005307">
    <property type="component" value="Chromosome"/>
</dbReference>
<dbReference type="InterPro" id="IPR036291">
    <property type="entry name" value="NAD(P)-bd_dom_sf"/>
</dbReference>
<evidence type="ECO:0000313" key="5">
    <source>
        <dbReference type="Proteomes" id="UP000005307"/>
    </source>
</evidence>
<gene>
    <name evidence="4" type="ORF">OAN307_c05330</name>
</gene>
<proteinExistence type="inferred from homology"/>
<evidence type="ECO:0000256" key="3">
    <source>
        <dbReference type="RuleBase" id="RU000363"/>
    </source>
</evidence>
<dbReference type="PANTHER" id="PTHR42901">
    <property type="entry name" value="ALCOHOL DEHYDROGENASE"/>
    <property type="match status" value="1"/>
</dbReference>
<dbReference type="PRINTS" id="PR00080">
    <property type="entry name" value="SDRFAMILY"/>
</dbReference>
<evidence type="ECO:0000313" key="4">
    <source>
        <dbReference type="EMBL" id="AGI66271.1"/>
    </source>
</evidence>
<dbReference type="PRINTS" id="PR00081">
    <property type="entry name" value="GDHRDH"/>
</dbReference>
<protein>
    <submittedName>
        <fullName evidence="4">Short-chain dehydrogenase/reductase-family protein</fullName>
    </submittedName>
</protein>
<dbReference type="GO" id="GO:0016491">
    <property type="term" value="F:oxidoreductase activity"/>
    <property type="evidence" value="ECO:0007669"/>
    <property type="project" value="UniProtKB-KW"/>
</dbReference>
<accession>M9R7H0</accession>
<dbReference type="KEGG" id="oat:OAN307_c05330"/>
<dbReference type="InterPro" id="IPR002347">
    <property type="entry name" value="SDR_fam"/>
</dbReference>
<dbReference type="Pfam" id="PF00106">
    <property type="entry name" value="adh_short"/>
    <property type="match status" value="1"/>
</dbReference>
<keyword evidence="2" id="KW-0560">Oxidoreductase</keyword>
<dbReference type="PIRSF" id="PIRSF000126">
    <property type="entry name" value="11-beta-HSD1"/>
    <property type="match status" value="1"/>
</dbReference>
<reference evidence="4 5" key="1">
    <citation type="journal article" date="2013" name="PLoS ONE">
        <title>Poles Apart: Arctic and Antarctic Octadecabacter strains Share High Genome Plasticity and a New Type of Xanthorhodopsin.</title>
        <authorList>
            <person name="Vollmers J."/>
            <person name="Voget S."/>
            <person name="Dietrich S."/>
            <person name="Gollnow K."/>
            <person name="Smits M."/>
            <person name="Meyer K."/>
            <person name="Brinkhoff T."/>
            <person name="Simon M."/>
            <person name="Daniel R."/>
        </authorList>
    </citation>
    <scope>NUCLEOTIDE SEQUENCE [LARGE SCALE GENOMIC DNA]</scope>
    <source>
        <strain evidence="4 5">307</strain>
    </source>
</reference>
<dbReference type="EMBL" id="CP003740">
    <property type="protein sequence ID" value="AGI66271.1"/>
    <property type="molecule type" value="Genomic_DNA"/>
</dbReference>
<organism evidence="4 5">
    <name type="scientific">Octadecabacter antarcticus 307</name>
    <dbReference type="NCBI Taxonomy" id="391626"/>
    <lineage>
        <taxon>Bacteria</taxon>
        <taxon>Pseudomonadati</taxon>
        <taxon>Pseudomonadota</taxon>
        <taxon>Alphaproteobacteria</taxon>
        <taxon>Rhodobacterales</taxon>
        <taxon>Roseobacteraceae</taxon>
        <taxon>Octadecabacter</taxon>
    </lineage>
</organism>
<evidence type="ECO:0000256" key="2">
    <source>
        <dbReference type="ARBA" id="ARBA00023002"/>
    </source>
</evidence>
<dbReference type="HOGENOM" id="CLU_010194_2_1_5"/>